<gene>
    <name evidence="1" type="ORF">ACFQ4B_25805</name>
</gene>
<sequence length="72" mass="8087">MEDSGCSNVSSVQILMGIAKGPGVPLKGCQMTIDVMGLQQEHFKKNIKISPENRALFIFWSSNCLNFYFHIH</sequence>
<keyword evidence="2" id="KW-1185">Reference proteome</keyword>
<comment type="caution">
    <text evidence="1">The sequence shown here is derived from an EMBL/GenBank/DDBJ whole genome shotgun (WGS) entry which is preliminary data.</text>
</comment>
<dbReference type="Proteomes" id="UP001597180">
    <property type="component" value="Unassembled WGS sequence"/>
</dbReference>
<evidence type="ECO:0000313" key="2">
    <source>
        <dbReference type="Proteomes" id="UP001597180"/>
    </source>
</evidence>
<evidence type="ECO:0000313" key="1">
    <source>
        <dbReference type="EMBL" id="MFD1223540.1"/>
    </source>
</evidence>
<protein>
    <submittedName>
        <fullName evidence="1">DsrE/DsrF/DrsH-like family protein</fullName>
    </submittedName>
</protein>
<reference evidence="2" key="1">
    <citation type="journal article" date="2019" name="Int. J. Syst. Evol. Microbiol.">
        <title>The Global Catalogue of Microorganisms (GCM) 10K type strain sequencing project: providing services to taxonomists for standard genome sequencing and annotation.</title>
        <authorList>
            <consortium name="The Broad Institute Genomics Platform"/>
            <consortium name="The Broad Institute Genome Sequencing Center for Infectious Disease"/>
            <person name="Wu L."/>
            <person name="Ma J."/>
        </authorList>
    </citation>
    <scope>NUCLEOTIDE SEQUENCE [LARGE SCALE GENOMIC DNA]</scope>
    <source>
        <strain evidence="2">CCUG 53270</strain>
    </source>
</reference>
<dbReference type="Pfam" id="PF13686">
    <property type="entry name" value="DrsE_2"/>
    <property type="match status" value="1"/>
</dbReference>
<dbReference type="EMBL" id="JBHTLU010000035">
    <property type="protein sequence ID" value="MFD1223540.1"/>
    <property type="molecule type" value="Genomic_DNA"/>
</dbReference>
<name>A0ABW3UVA9_9BACL</name>
<accession>A0ABW3UVA9</accession>
<organism evidence="1 2">
    <name type="scientific">Paenibacillus vulneris</name>
    <dbReference type="NCBI Taxonomy" id="1133364"/>
    <lineage>
        <taxon>Bacteria</taxon>
        <taxon>Bacillati</taxon>
        <taxon>Bacillota</taxon>
        <taxon>Bacilli</taxon>
        <taxon>Bacillales</taxon>
        <taxon>Paenibacillaceae</taxon>
        <taxon>Paenibacillus</taxon>
    </lineage>
</organism>
<dbReference type="RefSeq" id="WP_377740585.1">
    <property type="nucleotide sequence ID" value="NZ_BAABJG010000024.1"/>
</dbReference>
<dbReference type="InterPro" id="IPR032836">
    <property type="entry name" value="DsrE2-like"/>
</dbReference>
<proteinExistence type="predicted"/>